<reference evidence="1" key="1">
    <citation type="submission" date="2020-02" db="EMBL/GenBank/DDBJ databases">
        <authorList>
            <person name="Meier V. D."/>
        </authorList>
    </citation>
    <scope>NUCLEOTIDE SEQUENCE</scope>
    <source>
        <strain evidence="1">AVDCRST_MAG11</strain>
    </source>
</reference>
<dbReference type="AlphaFoldDB" id="A0A6J4KUI1"/>
<accession>A0A6J4KUI1</accession>
<proteinExistence type="predicted"/>
<gene>
    <name evidence="1" type="ORF">AVDCRST_MAG11-1696</name>
</gene>
<name>A0A6J4KUI1_9BACT</name>
<feature type="non-terminal residue" evidence="1">
    <location>
        <position position="26"/>
    </location>
</feature>
<protein>
    <submittedName>
        <fullName evidence="1">Uncharacterized protein</fullName>
    </submittedName>
</protein>
<sequence length="26" mass="2658">MRLTMHRAARLAAALALALLAAPAAL</sequence>
<evidence type="ECO:0000313" key="1">
    <source>
        <dbReference type="EMBL" id="CAA9314343.1"/>
    </source>
</evidence>
<organism evidence="1">
    <name type="scientific">uncultured Gemmatimonadaceae bacterium</name>
    <dbReference type="NCBI Taxonomy" id="246130"/>
    <lineage>
        <taxon>Bacteria</taxon>
        <taxon>Pseudomonadati</taxon>
        <taxon>Gemmatimonadota</taxon>
        <taxon>Gemmatimonadia</taxon>
        <taxon>Gemmatimonadales</taxon>
        <taxon>Gemmatimonadaceae</taxon>
        <taxon>environmental samples</taxon>
    </lineage>
</organism>
<dbReference type="EMBL" id="CADCTU010000384">
    <property type="protein sequence ID" value="CAA9314343.1"/>
    <property type="molecule type" value="Genomic_DNA"/>
</dbReference>